<comment type="subcellular location">
    <subcellularLocation>
        <location evidence="11">Cytoplasm</location>
    </subcellularLocation>
</comment>
<proteinExistence type="inferred from homology"/>
<evidence type="ECO:0000256" key="1">
    <source>
        <dbReference type="ARBA" id="ARBA00003483"/>
    </source>
</evidence>
<comment type="caution">
    <text evidence="13">The sequence shown here is derived from an EMBL/GenBank/DDBJ whole genome shotgun (WGS) entry which is preliminary data.</text>
</comment>
<comment type="pathway">
    <text evidence="2 11">Amino-acid biosynthesis; L-serine biosynthesis; L-serine from 3-phospho-D-glycerate: step 2/3.</text>
</comment>
<dbReference type="GO" id="GO:0030170">
    <property type="term" value="F:pyridoxal phosphate binding"/>
    <property type="evidence" value="ECO:0007669"/>
    <property type="project" value="UniProtKB-UniRule"/>
</dbReference>
<dbReference type="GO" id="GO:0006564">
    <property type="term" value="P:L-serine biosynthetic process"/>
    <property type="evidence" value="ECO:0007669"/>
    <property type="project" value="UniProtKB-UniRule"/>
</dbReference>
<feature type="binding site" evidence="11">
    <location>
        <position position="209"/>
    </location>
    <ligand>
        <name>pyridoxal 5'-phosphate</name>
        <dbReference type="ChEBI" id="CHEBI:597326"/>
    </ligand>
</feature>
<evidence type="ECO:0000256" key="8">
    <source>
        <dbReference type="ARBA" id="ARBA00023299"/>
    </source>
</evidence>
<feature type="binding site" evidence="11">
    <location>
        <begin position="134"/>
        <end position="135"/>
    </location>
    <ligand>
        <name>pyridoxal 5'-phosphate</name>
        <dbReference type="ChEBI" id="CHEBI:597326"/>
    </ligand>
</feature>
<keyword evidence="5 11" id="KW-0028">Amino-acid biosynthesis</keyword>
<evidence type="ECO:0000256" key="10">
    <source>
        <dbReference type="ARBA" id="ARBA00049007"/>
    </source>
</evidence>
<comment type="similarity">
    <text evidence="3 11">Belongs to the class-V pyridoxal-phosphate-dependent aminotransferase family. SerC subfamily.</text>
</comment>
<dbReference type="GO" id="GO:0004648">
    <property type="term" value="F:O-phospho-L-serine:2-oxoglutarate aminotransferase activity"/>
    <property type="evidence" value="ECO:0007669"/>
    <property type="project" value="UniProtKB-UniRule"/>
</dbReference>
<protein>
    <recommendedName>
        <fullName evidence="11">Phosphoserine aminotransferase</fullName>
        <ecNumber evidence="11">2.6.1.52</ecNumber>
    </recommendedName>
    <alternativeName>
        <fullName evidence="11">Phosphohydroxythreonine aminotransferase</fullName>
        <shortName evidence="11">PSAT</shortName>
    </alternativeName>
</protein>
<feature type="binding site" evidence="11">
    <location>
        <position position="100"/>
    </location>
    <ligand>
        <name>L-glutamate</name>
        <dbReference type="ChEBI" id="CHEBI:29985"/>
    </ligand>
</feature>
<dbReference type="HOGENOM" id="CLU_034866_0_2_9"/>
<evidence type="ECO:0000256" key="6">
    <source>
        <dbReference type="ARBA" id="ARBA00022679"/>
    </source>
</evidence>
<dbReference type="EMBL" id="ABCC02000023">
    <property type="protein sequence ID" value="EDP17226.1"/>
    <property type="molecule type" value="Genomic_DNA"/>
</dbReference>
<evidence type="ECO:0000256" key="9">
    <source>
        <dbReference type="ARBA" id="ARBA00047630"/>
    </source>
</evidence>
<evidence type="ECO:0000256" key="4">
    <source>
        <dbReference type="ARBA" id="ARBA00022576"/>
    </source>
</evidence>
<evidence type="ECO:0000256" key="5">
    <source>
        <dbReference type="ARBA" id="ARBA00022605"/>
    </source>
</evidence>
<evidence type="ECO:0000313" key="13">
    <source>
        <dbReference type="EMBL" id="EDP17226.1"/>
    </source>
</evidence>
<comment type="catalytic activity">
    <reaction evidence="9 11">
        <text>4-(phosphooxy)-L-threonine + 2-oxoglutarate = (R)-3-hydroxy-2-oxo-4-phosphooxybutanoate + L-glutamate</text>
        <dbReference type="Rhea" id="RHEA:16573"/>
        <dbReference type="ChEBI" id="CHEBI:16810"/>
        <dbReference type="ChEBI" id="CHEBI:29985"/>
        <dbReference type="ChEBI" id="CHEBI:58452"/>
        <dbReference type="ChEBI" id="CHEBI:58538"/>
        <dbReference type="EC" id="2.6.1.52"/>
    </reaction>
</comment>
<feature type="binding site" evidence="11">
    <location>
        <position position="252"/>
    </location>
    <ligand>
        <name>pyridoxal 5'-phosphate</name>
        <dbReference type="ChEBI" id="CHEBI:597326"/>
    </ligand>
</feature>
<comment type="cofactor">
    <cofactor evidence="11">
        <name>pyridoxal 5'-phosphate</name>
        <dbReference type="ChEBI" id="CHEBI:597326"/>
    </cofactor>
    <text evidence="11">Binds 1 pyridoxal phosphate per subunit.</text>
</comment>
<comment type="function">
    <text evidence="1 11">Catalyzes the reversible conversion of 3-phosphohydroxypyruvate to phosphoserine and of 3-hydroxy-2-oxo-4-phosphonooxybutanoate to phosphohydroxythreonine.</text>
</comment>
<dbReference type="Pfam" id="PF00266">
    <property type="entry name" value="Aminotran_5"/>
    <property type="match status" value="1"/>
</dbReference>
<comment type="caution">
    <text evidence="11">Lacks conserved residue(s) required for the propagation of feature annotation.</text>
</comment>
<dbReference type="eggNOG" id="COG1932">
    <property type="taxonomic scope" value="Bacteria"/>
</dbReference>
<feature type="domain" description="Aminotransferase class V" evidence="12">
    <location>
        <begin position="62"/>
        <end position="406"/>
    </location>
</feature>
<feature type="binding site" evidence="11">
    <location>
        <position position="159"/>
    </location>
    <ligand>
        <name>pyridoxal 5'-phosphate</name>
        <dbReference type="ChEBI" id="CHEBI:597326"/>
    </ligand>
</feature>
<keyword evidence="8 11" id="KW-0718">Serine biosynthesis</keyword>
<dbReference type="PaxDb" id="411902-CLOBOL_02298"/>
<dbReference type="Gene3D" id="3.40.640.10">
    <property type="entry name" value="Type I PLP-dependent aspartate aminotransferase-like (Major domain)"/>
    <property type="match status" value="1"/>
</dbReference>
<reference evidence="13 14" key="1">
    <citation type="submission" date="2007-08" db="EMBL/GenBank/DDBJ databases">
        <authorList>
            <person name="Fulton L."/>
            <person name="Clifton S."/>
            <person name="Fulton B."/>
            <person name="Xu J."/>
            <person name="Minx P."/>
            <person name="Pepin K.H."/>
            <person name="Johnson M."/>
            <person name="Thiruvilangam P."/>
            <person name="Bhonagiri V."/>
            <person name="Nash W.E."/>
            <person name="Mardis E.R."/>
            <person name="Wilson R.K."/>
        </authorList>
    </citation>
    <scope>NUCLEOTIDE SEQUENCE [LARGE SCALE GENOMIC DNA]</scope>
    <source>
        <strain evidence="14">ATCC BAA-613 / DSM 15670 / CCUG 46953 / JCM 12243 / WAL 16351</strain>
    </source>
</reference>
<dbReference type="PANTHER" id="PTHR43247">
    <property type="entry name" value="PHOSPHOSERINE AMINOTRANSFERASE"/>
    <property type="match status" value="1"/>
</dbReference>
<dbReference type="InterPro" id="IPR015421">
    <property type="entry name" value="PyrdxlP-dep_Trfase_major"/>
</dbReference>
<dbReference type="Gene3D" id="3.90.1150.10">
    <property type="entry name" value="Aspartate Aminotransferase, domain 1"/>
    <property type="match status" value="1"/>
</dbReference>
<dbReference type="NCBIfam" id="NF003764">
    <property type="entry name" value="PRK05355.1"/>
    <property type="match status" value="1"/>
</dbReference>
<dbReference type="NCBIfam" id="TIGR01364">
    <property type="entry name" value="serC_1"/>
    <property type="match status" value="1"/>
</dbReference>
<accession>A8RNW3</accession>
<organism evidence="13 14">
    <name type="scientific">Enterocloster bolteae (strain ATCC BAA-613 / DSM 15670 / CCUG 46953 / JCM 12243 / WAL 16351)</name>
    <name type="common">Clostridium bolteae</name>
    <dbReference type="NCBI Taxonomy" id="411902"/>
    <lineage>
        <taxon>Bacteria</taxon>
        <taxon>Bacillati</taxon>
        <taxon>Bacillota</taxon>
        <taxon>Clostridia</taxon>
        <taxon>Lachnospirales</taxon>
        <taxon>Lachnospiraceae</taxon>
        <taxon>Enterocloster</taxon>
    </lineage>
</organism>
<dbReference type="SUPFAM" id="SSF53383">
    <property type="entry name" value="PLP-dependent transferases"/>
    <property type="match status" value="1"/>
</dbReference>
<dbReference type="PIRSF" id="PIRSF000525">
    <property type="entry name" value="SerC"/>
    <property type="match status" value="1"/>
</dbReference>
<evidence type="ECO:0000256" key="11">
    <source>
        <dbReference type="HAMAP-Rule" id="MF_00160"/>
    </source>
</evidence>
<evidence type="ECO:0000256" key="7">
    <source>
        <dbReference type="ARBA" id="ARBA00022898"/>
    </source>
</evidence>
<keyword evidence="4 11" id="KW-0032">Aminotransferase</keyword>
<dbReference type="Proteomes" id="UP000005396">
    <property type="component" value="Unassembled WGS sequence"/>
</dbReference>
<sequence>MQAGTGGTDIRWSIQSGDFSVCGMALYCAGFRIWRSPLCIYIKEDMCSKYNHLKEENKMSRVYNFSAGPAVLPEDVLKEAAAEMLDYRGTGMSVMEMSHRSKAYDTIIKEAESDLRDLLHIPDNYKVLFLQGGASQQFAMVPMNLMKNKAADYILTGQWAKKAYQEGAIYGKANAIASSADKTFSYIPDCSDLPVSEDADYVYICENNTIYGTKYWTLPNTKGKLLVADQSSCFLSEPVDVTKYGLIFAGAQKNVGPAGTVIVIVREDLVTEDVLPGTPTMLRYKTHADAESLYNTPPTYGIYMCGKVFKWLKARGGLEAMKEYNEKKAEILYNFLDESQLFKGTVVKKDRSLMNVPFVTGDEELDALFVKESKAAGFENLKGHRTVGGMRASIYNAMPAEGVGKLVEFMADFEKKHRK</sequence>
<dbReference type="HAMAP" id="MF_00160">
    <property type="entry name" value="SerC_aminotrans_5"/>
    <property type="match status" value="1"/>
</dbReference>
<dbReference type="EC" id="2.6.1.52" evidence="11"/>
<keyword evidence="6 11" id="KW-0808">Transferase</keyword>
<keyword evidence="11" id="KW-0963">Cytoplasm</keyword>
<gene>
    <name evidence="11" type="primary">serC</name>
    <name evidence="13" type="ORF">CLOBOL_02298</name>
</gene>
<keyword evidence="7 11" id="KW-0663">Pyridoxal phosphate</keyword>
<dbReference type="InterPro" id="IPR000192">
    <property type="entry name" value="Aminotrans_V_dom"/>
</dbReference>
<dbReference type="FunFam" id="3.90.1150.10:FF:000006">
    <property type="entry name" value="Phosphoserine aminotransferase"/>
    <property type="match status" value="1"/>
</dbReference>
<dbReference type="InterPro" id="IPR015424">
    <property type="entry name" value="PyrdxlP-dep_Trfase"/>
</dbReference>
<feature type="binding site" evidence="11">
    <location>
        <begin position="295"/>
        <end position="296"/>
    </location>
    <ligand>
        <name>pyridoxal 5'-phosphate</name>
        <dbReference type="ChEBI" id="CHEBI:597326"/>
    </ligand>
</feature>
<comment type="catalytic activity">
    <reaction evidence="10 11">
        <text>O-phospho-L-serine + 2-oxoglutarate = 3-phosphooxypyruvate + L-glutamate</text>
        <dbReference type="Rhea" id="RHEA:14329"/>
        <dbReference type="ChEBI" id="CHEBI:16810"/>
        <dbReference type="ChEBI" id="CHEBI:18110"/>
        <dbReference type="ChEBI" id="CHEBI:29985"/>
        <dbReference type="ChEBI" id="CHEBI:57524"/>
        <dbReference type="EC" id="2.6.1.52"/>
    </reaction>
</comment>
<dbReference type="UniPathway" id="UPA00135">
    <property type="reaction ID" value="UER00197"/>
</dbReference>
<name>A8RNW3_ENTBW</name>
<dbReference type="InterPro" id="IPR015422">
    <property type="entry name" value="PyrdxlP-dep_Trfase_small"/>
</dbReference>
<dbReference type="GO" id="GO:0005737">
    <property type="term" value="C:cytoplasm"/>
    <property type="evidence" value="ECO:0007669"/>
    <property type="project" value="UniProtKB-SubCell"/>
</dbReference>
<feature type="binding site" evidence="11">
    <location>
        <position position="229"/>
    </location>
    <ligand>
        <name>pyridoxal 5'-phosphate</name>
        <dbReference type="ChEBI" id="CHEBI:597326"/>
    </ligand>
</feature>
<evidence type="ECO:0000259" key="12">
    <source>
        <dbReference type="Pfam" id="PF00266"/>
    </source>
</evidence>
<dbReference type="PANTHER" id="PTHR43247:SF1">
    <property type="entry name" value="PHOSPHOSERINE AMINOTRANSFERASE"/>
    <property type="match status" value="1"/>
</dbReference>
<dbReference type="AlphaFoldDB" id="A8RNW3"/>
<feature type="modified residue" description="N6-(pyridoxal phosphate)lysine" evidence="11">
    <location>
        <position position="253"/>
    </location>
</feature>
<comment type="subunit">
    <text evidence="11">Homodimer.</text>
</comment>
<dbReference type="InterPro" id="IPR022278">
    <property type="entry name" value="Pser_aminoTfrase"/>
</dbReference>
<reference evidence="13 14" key="2">
    <citation type="submission" date="2007-09" db="EMBL/GenBank/DDBJ databases">
        <title>Draft genome sequence of Clostridium bolteae (ATCC BAA-613).</title>
        <authorList>
            <person name="Sudarsanam P."/>
            <person name="Ley R."/>
            <person name="Guruge J."/>
            <person name="Turnbaugh P.J."/>
            <person name="Mahowald M."/>
            <person name="Liep D."/>
            <person name="Gordon J."/>
        </authorList>
    </citation>
    <scope>NUCLEOTIDE SEQUENCE [LARGE SCALE GENOMIC DNA]</scope>
    <source>
        <strain evidence="14">ATCC BAA-613 / DSM 15670 / CCUG 46953 / JCM 12243 / WAL 16351</strain>
    </source>
</reference>
<dbReference type="FunFam" id="3.40.640.10:FF:000010">
    <property type="entry name" value="Phosphoserine aminotransferase"/>
    <property type="match status" value="1"/>
</dbReference>
<evidence type="ECO:0000313" key="14">
    <source>
        <dbReference type="Proteomes" id="UP000005396"/>
    </source>
</evidence>
<evidence type="ECO:0000256" key="2">
    <source>
        <dbReference type="ARBA" id="ARBA00005099"/>
    </source>
</evidence>
<evidence type="ECO:0000256" key="3">
    <source>
        <dbReference type="ARBA" id="ARBA00006904"/>
    </source>
</evidence>